<accession>A0A1I6HE11</accession>
<gene>
    <name evidence="1" type="ORF">SAMN04490243_2607</name>
</gene>
<organism evidence="1 2">
    <name type="scientific">Robiginitalea myxolifaciens</name>
    <dbReference type="NCBI Taxonomy" id="400055"/>
    <lineage>
        <taxon>Bacteria</taxon>
        <taxon>Pseudomonadati</taxon>
        <taxon>Bacteroidota</taxon>
        <taxon>Flavobacteriia</taxon>
        <taxon>Flavobacteriales</taxon>
        <taxon>Flavobacteriaceae</taxon>
        <taxon>Robiginitalea</taxon>
    </lineage>
</organism>
<dbReference type="AlphaFoldDB" id="A0A1I6HE11"/>
<keyword evidence="2" id="KW-1185">Reference proteome</keyword>
<proteinExistence type="predicted"/>
<reference evidence="1 2" key="1">
    <citation type="submission" date="2016-10" db="EMBL/GenBank/DDBJ databases">
        <authorList>
            <person name="de Groot N.N."/>
        </authorList>
    </citation>
    <scope>NUCLEOTIDE SEQUENCE [LARGE SCALE GENOMIC DNA]</scope>
    <source>
        <strain evidence="1 2">DSM 21019</strain>
    </source>
</reference>
<dbReference type="STRING" id="400055.SAMN04490243_2607"/>
<protein>
    <submittedName>
        <fullName evidence="1">Uncharacterized protein</fullName>
    </submittedName>
</protein>
<evidence type="ECO:0000313" key="1">
    <source>
        <dbReference type="EMBL" id="SFR52570.1"/>
    </source>
</evidence>
<dbReference type="EMBL" id="FOYQ01000002">
    <property type="protein sequence ID" value="SFR52570.1"/>
    <property type="molecule type" value="Genomic_DNA"/>
</dbReference>
<dbReference type="Proteomes" id="UP000199534">
    <property type="component" value="Unassembled WGS sequence"/>
</dbReference>
<evidence type="ECO:0000313" key="2">
    <source>
        <dbReference type="Proteomes" id="UP000199534"/>
    </source>
</evidence>
<sequence>MYIALLLCLLLSPLQSCKEAEVYQKSGTVDPKNAGHYVEGVDGERNRLTSIRYLLTPDGKAEQHTLERDSRWSDYQLEAIRRGRWYNGDSTLTVILENEMTPEKNRDSVLQSYTQRLRPSERDSTLIDTLWAAQEESGKFLRLISRF</sequence>
<name>A0A1I6HE11_9FLAO</name>